<keyword evidence="17" id="KW-0040">ANK repeat</keyword>
<feature type="repeat" description="ANK" evidence="17">
    <location>
        <begin position="176"/>
        <end position="208"/>
    </location>
</feature>
<evidence type="ECO:0000256" key="15">
    <source>
        <dbReference type="ARBA" id="ARBA00031920"/>
    </source>
</evidence>
<feature type="transmembrane region" description="Helical" evidence="19">
    <location>
        <begin position="348"/>
        <end position="367"/>
    </location>
</feature>
<keyword evidence="9" id="KW-0067">ATP-binding</keyword>
<evidence type="ECO:0000259" key="20">
    <source>
        <dbReference type="Pfam" id="PF01529"/>
    </source>
</evidence>
<evidence type="ECO:0000256" key="8">
    <source>
        <dbReference type="ARBA" id="ARBA00022741"/>
    </source>
</evidence>
<evidence type="ECO:0000256" key="11">
    <source>
        <dbReference type="ARBA" id="ARBA00023136"/>
    </source>
</evidence>
<dbReference type="GO" id="GO:0016887">
    <property type="term" value="F:ATP hydrolysis activity"/>
    <property type="evidence" value="ECO:0007669"/>
    <property type="project" value="InterPro"/>
</dbReference>
<dbReference type="SUPFAM" id="SSF52540">
    <property type="entry name" value="P-loop containing nucleoside triphosphate hydrolases"/>
    <property type="match status" value="1"/>
</dbReference>
<evidence type="ECO:0000256" key="6">
    <source>
        <dbReference type="ARBA" id="ARBA00017919"/>
    </source>
</evidence>
<evidence type="ECO:0000256" key="4">
    <source>
        <dbReference type="ARBA" id="ARBA00010322"/>
    </source>
</evidence>
<dbReference type="Proteomes" id="UP000250140">
    <property type="component" value="Unassembled WGS sequence"/>
</dbReference>
<accession>A0A8E2EVR5</accession>
<evidence type="ECO:0000256" key="12">
    <source>
        <dbReference type="ARBA" id="ARBA00023139"/>
    </source>
</evidence>
<feature type="transmembrane region" description="Helical" evidence="19">
    <location>
        <begin position="315"/>
        <end position="336"/>
    </location>
</feature>
<dbReference type="PROSITE" id="PS50297">
    <property type="entry name" value="ANK_REP_REGION"/>
    <property type="match status" value="2"/>
</dbReference>
<comment type="similarity">
    <text evidence="4">Belongs to the AFG1 ATPase family.</text>
</comment>
<keyword evidence="10 19" id="KW-1133">Transmembrane helix</keyword>
<dbReference type="AlphaFoldDB" id="A0A8E2EVR5"/>
<evidence type="ECO:0000256" key="3">
    <source>
        <dbReference type="ARBA" id="ARBA00010104"/>
    </source>
</evidence>
<dbReference type="Pfam" id="PF01529">
    <property type="entry name" value="DHHC"/>
    <property type="match status" value="1"/>
</dbReference>
<dbReference type="Gene3D" id="1.25.40.20">
    <property type="entry name" value="Ankyrin repeat-containing domain"/>
    <property type="match status" value="1"/>
</dbReference>
<dbReference type="GO" id="GO:0005739">
    <property type="term" value="C:mitochondrion"/>
    <property type="evidence" value="ECO:0007669"/>
    <property type="project" value="TreeGrafter"/>
</dbReference>
<reference evidence="21 22" key="1">
    <citation type="journal article" date="2016" name="Nat. Commun.">
        <title>Ectomycorrhizal ecology is imprinted in the genome of the dominant symbiotic fungus Cenococcum geophilum.</title>
        <authorList>
            <consortium name="DOE Joint Genome Institute"/>
            <person name="Peter M."/>
            <person name="Kohler A."/>
            <person name="Ohm R.A."/>
            <person name="Kuo A."/>
            <person name="Krutzmann J."/>
            <person name="Morin E."/>
            <person name="Arend M."/>
            <person name="Barry K.W."/>
            <person name="Binder M."/>
            <person name="Choi C."/>
            <person name="Clum A."/>
            <person name="Copeland A."/>
            <person name="Grisel N."/>
            <person name="Haridas S."/>
            <person name="Kipfer T."/>
            <person name="LaButti K."/>
            <person name="Lindquist E."/>
            <person name="Lipzen A."/>
            <person name="Maire R."/>
            <person name="Meier B."/>
            <person name="Mihaltcheva S."/>
            <person name="Molinier V."/>
            <person name="Murat C."/>
            <person name="Poggeler S."/>
            <person name="Quandt C.A."/>
            <person name="Sperisen C."/>
            <person name="Tritt A."/>
            <person name="Tisserant E."/>
            <person name="Crous P.W."/>
            <person name="Henrissat B."/>
            <person name="Nehls U."/>
            <person name="Egli S."/>
            <person name="Spatafora J.W."/>
            <person name="Grigoriev I.V."/>
            <person name="Martin F.M."/>
        </authorList>
    </citation>
    <scope>NUCLEOTIDE SEQUENCE [LARGE SCALE GENOMIC DNA]</scope>
    <source>
        <strain evidence="21 22">CBS 207.34</strain>
    </source>
</reference>
<dbReference type="InterPro" id="IPR027417">
    <property type="entry name" value="P-loop_NTPase"/>
</dbReference>
<dbReference type="PANTHER" id="PTHR12169:SF6">
    <property type="entry name" value="AFG1-LIKE ATPASE"/>
    <property type="match status" value="1"/>
</dbReference>
<feature type="region of interest" description="Disordered" evidence="18">
    <location>
        <begin position="553"/>
        <end position="584"/>
    </location>
</feature>
<evidence type="ECO:0000256" key="2">
    <source>
        <dbReference type="ARBA" id="ARBA00004520"/>
    </source>
</evidence>
<dbReference type="Gene3D" id="3.40.50.300">
    <property type="entry name" value="P-loop containing nucleotide triphosphate hydrolases"/>
    <property type="match status" value="1"/>
</dbReference>
<evidence type="ECO:0000256" key="17">
    <source>
        <dbReference type="PROSITE-ProRule" id="PRU00023"/>
    </source>
</evidence>
<dbReference type="SMART" id="SM00248">
    <property type="entry name" value="ANK"/>
    <property type="match status" value="5"/>
</dbReference>
<comment type="catalytic activity">
    <reaction evidence="16">
        <text>L-cysteinyl-[protein] + hexadecanoyl-CoA = S-hexadecanoyl-L-cysteinyl-[protein] + CoA</text>
        <dbReference type="Rhea" id="RHEA:36683"/>
        <dbReference type="Rhea" id="RHEA-COMP:10131"/>
        <dbReference type="Rhea" id="RHEA-COMP:11032"/>
        <dbReference type="ChEBI" id="CHEBI:29950"/>
        <dbReference type="ChEBI" id="CHEBI:57287"/>
        <dbReference type="ChEBI" id="CHEBI:57379"/>
        <dbReference type="ChEBI" id="CHEBI:74151"/>
        <dbReference type="EC" id="2.3.1.225"/>
    </reaction>
</comment>
<evidence type="ECO:0000256" key="5">
    <source>
        <dbReference type="ARBA" id="ARBA00016875"/>
    </source>
</evidence>
<organism evidence="21 22">
    <name type="scientific">Glonium stellatum</name>
    <dbReference type="NCBI Taxonomy" id="574774"/>
    <lineage>
        <taxon>Eukaryota</taxon>
        <taxon>Fungi</taxon>
        <taxon>Dikarya</taxon>
        <taxon>Ascomycota</taxon>
        <taxon>Pezizomycotina</taxon>
        <taxon>Dothideomycetes</taxon>
        <taxon>Pleosporomycetidae</taxon>
        <taxon>Gloniales</taxon>
        <taxon>Gloniaceae</taxon>
        <taxon>Glonium</taxon>
    </lineage>
</organism>
<dbReference type="PROSITE" id="PS50216">
    <property type="entry name" value="DHHC"/>
    <property type="match status" value="1"/>
</dbReference>
<keyword evidence="8" id="KW-0547">Nucleotide-binding</keyword>
<feature type="transmembrane region" description="Helical" evidence="19">
    <location>
        <begin position="282"/>
        <end position="303"/>
    </location>
</feature>
<comment type="subcellular location">
    <subcellularLocation>
        <location evidence="2">Early endosome membrane</location>
        <topology evidence="2">Multi-pass membrane protein</topology>
    </subcellularLocation>
</comment>
<dbReference type="InterPro" id="IPR005654">
    <property type="entry name" value="ATPase_AFG1-like"/>
</dbReference>
<dbReference type="EMBL" id="KV750201">
    <property type="protein sequence ID" value="OCL05817.1"/>
    <property type="molecule type" value="Genomic_DNA"/>
</dbReference>
<evidence type="ECO:0000256" key="19">
    <source>
        <dbReference type="SAM" id="Phobius"/>
    </source>
</evidence>
<keyword evidence="11 19" id="KW-0472">Membrane</keyword>
<feature type="repeat" description="ANK" evidence="17">
    <location>
        <begin position="143"/>
        <end position="175"/>
    </location>
</feature>
<feature type="repeat" description="ANK" evidence="17">
    <location>
        <begin position="43"/>
        <end position="75"/>
    </location>
</feature>
<dbReference type="PROSITE" id="PS50088">
    <property type="entry name" value="ANK_REPEAT"/>
    <property type="match status" value="3"/>
</dbReference>
<dbReference type="NCBIfam" id="NF040713">
    <property type="entry name" value="ZapE"/>
    <property type="match status" value="1"/>
</dbReference>
<keyword evidence="13" id="KW-0449">Lipoprotein</keyword>
<dbReference type="GO" id="GO:0019706">
    <property type="term" value="F:protein-cysteine S-palmitoyltransferase activity"/>
    <property type="evidence" value="ECO:0007669"/>
    <property type="project" value="UniProtKB-EC"/>
</dbReference>
<dbReference type="InterPro" id="IPR036770">
    <property type="entry name" value="Ankyrin_rpt-contain_sf"/>
</dbReference>
<feature type="transmembrane region" description="Helical" evidence="19">
    <location>
        <begin position="256"/>
        <end position="276"/>
    </location>
</feature>
<evidence type="ECO:0000256" key="7">
    <source>
        <dbReference type="ARBA" id="ARBA00022692"/>
    </source>
</evidence>
<feature type="transmembrane region" description="Helical" evidence="19">
    <location>
        <begin position="499"/>
        <end position="522"/>
    </location>
</feature>
<protein>
    <recommendedName>
        <fullName evidence="5">Palmitoyltransferase AKR1</fullName>
    </recommendedName>
    <alternativeName>
        <fullName evidence="14 15">Ankyrin repeat-containing protein AKR1</fullName>
    </alternativeName>
    <alternativeName>
        <fullName evidence="6">Palmitoyltransferase akr1</fullName>
    </alternativeName>
</protein>
<feature type="transmembrane region" description="Helical" evidence="19">
    <location>
        <begin position="446"/>
        <end position="465"/>
    </location>
</feature>
<proteinExistence type="inferred from homology"/>
<evidence type="ECO:0000313" key="21">
    <source>
        <dbReference type="EMBL" id="OCL05817.1"/>
    </source>
</evidence>
<gene>
    <name evidence="21" type="ORF">AOQ84DRAFT_399359</name>
</gene>
<keyword evidence="22" id="KW-1185">Reference proteome</keyword>
<dbReference type="GO" id="GO:0031901">
    <property type="term" value="C:early endosome membrane"/>
    <property type="evidence" value="ECO:0007669"/>
    <property type="project" value="UniProtKB-SubCell"/>
</dbReference>
<evidence type="ECO:0000256" key="14">
    <source>
        <dbReference type="ARBA" id="ARBA00030960"/>
    </source>
</evidence>
<name>A0A8E2EVR5_9PEZI</name>
<keyword evidence="12" id="KW-0564">Palmitate</keyword>
<comment type="function">
    <text evidence="1">Palmitoyltransferase specific for casein kinase 1.</text>
</comment>
<keyword evidence="7 19" id="KW-0812">Transmembrane</keyword>
<comment type="similarity">
    <text evidence="3">Belongs to the DHHC palmitoyltransferase family. AKR/ZDHHC17 subfamily.</text>
</comment>
<dbReference type="GO" id="GO:0006515">
    <property type="term" value="P:protein quality control for misfolded or incompletely synthesized proteins"/>
    <property type="evidence" value="ECO:0007669"/>
    <property type="project" value="TreeGrafter"/>
</dbReference>
<sequence length="1109" mass="125514">MPPSKPSLPVEEDIMQLARLGEIGAIQKLFDSGKFDATYADEDGITPLHWAAINNHYALCHFLIQKGAKVDARGGDAVATPALWAAKRCHYYVVNLLLQHGADPLLPDDQGFNLLQSATLDGNVFQLVLLLHQDIPVDIPDAQSHTPLMWAAYKGFPSVVDLFLRWGANVYARDDQGFTALHWSLVKGSQGSMQRLIEYGSDRFAKNNEGKTPAVLAKEMNNERKWYRALSECGYNADGTSREFPLSFMVKDTRAFLSRVIFFWPFIIIFCGLYILSHMPVYAGIPIAIIVAGSLQWVAIKLLRWAPPNMKNIHHTPFLAGIFASTLFWVGAGWITTVLPSTYTSNPFLNILFTAFYGLTTYFYIFTMVQDPGFVPKLGSRSQQKAVIDELLELRQFDENHFCVNCMVRKPLRSRHCKRCNRCVSKSDHHCPWVNNCVANNNHRQFVLYILSLELGIFLFVRLVLEYLSIVPTPKDVTCNVLSDDLCGILHKDPYTILLAGWAAFQLSWVTMLLLVQLLQIARALTTFESMRGHLNSHTPAEAFTTFVTTGATSQETSSGPLNGAGSGQDTGDQPRRPQKKHSVWGQWKRLLGLDTFFATAFRGSQANQARDRSNPFSRGIITNCKDFWCDGTPIFGKGSQTAGPLAEYNARVKAGKLRDDEHQRGIIENLEDLHEMLSHYQQPKVVQPTIESLQPPKRSLFSLFAPSNPRRALPKIPPSLPKGLYMYGDVGSGKTMLMDLFYETLPSNITAKTRIHFHNFMQEVHRELHKMKMIHGNDIDAIPFVAAEIAEKSTVLCFDEFQCTDVADAMILRRLIESLMYHGVVLVTTSNRHPDELYKNGIQRESFIPAINMLKNRLRVLNLDSHTDYRRIPRPPSGVYHHPLDKAADTHAERWFRFLGDFERDPPHRATHSVWGRDIDVPKASGKAAMFTYDEIIRRATGAADYLELMRNYEAFIITGVPGMSHKTRDLARRFITFIDAIYESRAKLVMTTAVPLTELFLSHEELDEAMHAGQSKGEIPQTDAHHDVSDVMRNLMDDLGMNMSMLKNSSLFSGDEERFAFARALSRLSEMGSQDWIERGMGLEKKGGKKEMESWQRVRSRWREDAL</sequence>
<evidence type="ECO:0000313" key="22">
    <source>
        <dbReference type="Proteomes" id="UP000250140"/>
    </source>
</evidence>
<dbReference type="InterPro" id="IPR002110">
    <property type="entry name" value="Ankyrin_rpt"/>
</dbReference>
<evidence type="ECO:0000256" key="13">
    <source>
        <dbReference type="ARBA" id="ARBA00023288"/>
    </source>
</evidence>
<evidence type="ECO:0000256" key="9">
    <source>
        <dbReference type="ARBA" id="ARBA00022840"/>
    </source>
</evidence>
<dbReference type="SUPFAM" id="SSF48403">
    <property type="entry name" value="Ankyrin repeat"/>
    <property type="match status" value="1"/>
</dbReference>
<dbReference type="Pfam" id="PF03969">
    <property type="entry name" value="AFG1_ATPase"/>
    <property type="match status" value="1"/>
</dbReference>
<dbReference type="Pfam" id="PF12796">
    <property type="entry name" value="Ank_2"/>
    <property type="match status" value="2"/>
</dbReference>
<dbReference type="PANTHER" id="PTHR12169">
    <property type="entry name" value="ATPASE N2B"/>
    <property type="match status" value="1"/>
</dbReference>
<dbReference type="OrthoDB" id="6781668at2759"/>
<evidence type="ECO:0000256" key="18">
    <source>
        <dbReference type="SAM" id="MobiDB-lite"/>
    </source>
</evidence>
<evidence type="ECO:0000256" key="1">
    <source>
        <dbReference type="ARBA" id="ARBA00002100"/>
    </source>
</evidence>
<evidence type="ECO:0000256" key="16">
    <source>
        <dbReference type="ARBA" id="ARBA00048048"/>
    </source>
</evidence>
<feature type="domain" description="Palmitoyltransferase DHHC" evidence="20">
    <location>
        <begin position="397"/>
        <end position="532"/>
    </location>
</feature>
<dbReference type="GO" id="GO:0005524">
    <property type="term" value="F:ATP binding"/>
    <property type="evidence" value="ECO:0007669"/>
    <property type="project" value="UniProtKB-KW"/>
</dbReference>
<dbReference type="InterPro" id="IPR001594">
    <property type="entry name" value="Palmitoyltrfase_DHHC"/>
</dbReference>
<evidence type="ECO:0000256" key="10">
    <source>
        <dbReference type="ARBA" id="ARBA00022989"/>
    </source>
</evidence>